<accession>A0ABQ5CHR3</accession>
<protein>
    <submittedName>
        <fullName evidence="1">Uncharacterized protein</fullName>
    </submittedName>
</protein>
<name>A0ABQ5CHR3_9ASTR</name>
<evidence type="ECO:0000313" key="2">
    <source>
        <dbReference type="Proteomes" id="UP001151760"/>
    </source>
</evidence>
<reference evidence="1" key="1">
    <citation type="journal article" date="2022" name="Int. J. Mol. Sci.">
        <title>Draft Genome of Tanacetum Coccineum: Genomic Comparison of Closely Related Tanacetum-Family Plants.</title>
        <authorList>
            <person name="Yamashiro T."/>
            <person name="Shiraishi A."/>
            <person name="Nakayama K."/>
            <person name="Satake H."/>
        </authorList>
    </citation>
    <scope>NUCLEOTIDE SEQUENCE</scope>
</reference>
<proteinExistence type="predicted"/>
<gene>
    <name evidence="1" type="ORF">Tco_0895665</name>
</gene>
<comment type="caution">
    <text evidence="1">The sequence shown here is derived from an EMBL/GenBank/DDBJ whole genome shotgun (WGS) entry which is preliminary data.</text>
</comment>
<sequence>MVLVGCMTYFQDHKWNYEANNTSNTQLNQEYKKENHDPLVCNVRRFEMMKYSFDVEDEYVAIKEHEHSDHSRTNVEACQVYRELFRIMDEGWLMTKAKEE</sequence>
<dbReference type="EMBL" id="BQNB010014235">
    <property type="protein sequence ID" value="GJT25728.1"/>
    <property type="molecule type" value="Genomic_DNA"/>
</dbReference>
<evidence type="ECO:0000313" key="1">
    <source>
        <dbReference type="EMBL" id="GJT25728.1"/>
    </source>
</evidence>
<organism evidence="1 2">
    <name type="scientific">Tanacetum coccineum</name>
    <dbReference type="NCBI Taxonomy" id="301880"/>
    <lineage>
        <taxon>Eukaryota</taxon>
        <taxon>Viridiplantae</taxon>
        <taxon>Streptophyta</taxon>
        <taxon>Embryophyta</taxon>
        <taxon>Tracheophyta</taxon>
        <taxon>Spermatophyta</taxon>
        <taxon>Magnoliopsida</taxon>
        <taxon>eudicotyledons</taxon>
        <taxon>Gunneridae</taxon>
        <taxon>Pentapetalae</taxon>
        <taxon>asterids</taxon>
        <taxon>campanulids</taxon>
        <taxon>Asterales</taxon>
        <taxon>Asteraceae</taxon>
        <taxon>Asteroideae</taxon>
        <taxon>Anthemideae</taxon>
        <taxon>Anthemidinae</taxon>
        <taxon>Tanacetum</taxon>
    </lineage>
</organism>
<keyword evidence="2" id="KW-1185">Reference proteome</keyword>
<dbReference type="Proteomes" id="UP001151760">
    <property type="component" value="Unassembled WGS sequence"/>
</dbReference>
<reference evidence="1" key="2">
    <citation type="submission" date="2022-01" db="EMBL/GenBank/DDBJ databases">
        <authorList>
            <person name="Yamashiro T."/>
            <person name="Shiraishi A."/>
            <person name="Satake H."/>
            <person name="Nakayama K."/>
        </authorList>
    </citation>
    <scope>NUCLEOTIDE SEQUENCE</scope>
</reference>